<dbReference type="InterPro" id="IPR022691">
    <property type="entry name" value="Tscrpt_elong_fac_GreA/B_N"/>
</dbReference>
<sequence length="192" mass="21924">MTERDDDDEVTLPGFPPNTKNYMTPPCYRRLLDEREHLVNVERPEVVNVVSWAASNGDRSENGDYQYGKRRLREIDRRIRFLNKRIESAEVVDPGSRPATDQIFFGATVLYCDQRGDEHKIRIVGIDEADVSKGDVSWVSPIARVFLKHREGDEVRLPTPATASKPAGVDELEILEVTYVNDPPYPEGRHCE</sequence>
<dbReference type="GO" id="GO:0006354">
    <property type="term" value="P:DNA-templated transcription elongation"/>
    <property type="evidence" value="ECO:0007669"/>
    <property type="project" value="TreeGrafter"/>
</dbReference>
<proteinExistence type="inferred from homology"/>
<dbReference type="FunFam" id="1.10.287.180:FF:000001">
    <property type="entry name" value="Transcription elongation factor GreA"/>
    <property type="match status" value="1"/>
</dbReference>
<keyword evidence="7" id="KW-0251">Elongation factor</keyword>
<evidence type="ECO:0000259" key="6">
    <source>
        <dbReference type="Pfam" id="PF03449"/>
    </source>
</evidence>
<dbReference type="GO" id="GO:0003677">
    <property type="term" value="F:DNA binding"/>
    <property type="evidence" value="ECO:0007669"/>
    <property type="project" value="UniProtKB-UniRule"/>
</dbReference>
<dbReference type="PATRIC" id="fig|762967.3.peg.1021"/>
<dbReference type="GO" id="GO:0032784">
    <property type="term" value="P:regulation of DNA-templated transcription elongation"/>
    <property type="evidence" value="ECO:0007669"/>
    <property type="project" value="UniProtKB-UniRule"/>
</dbReference>
<dbReference type="NCBIfam" id="TIGR01461">
    <property type="entry name" value="greB"/>
    <property type="match status" value="1"/>
</dbReference>
<dbReference type="InterPro" id="IPR001437">
    <property type="entry name" value="Tscrpt_elong_fac_GreA/B_C"/>
</dbReference>
<dbReference type="SUPFAM" id="SSF46557">
    <property type="entry name" value="GreA transcript cleavage protein, N-terminal domain"/>
    <property type="match status" value="1"/>
</dbReference>
<dbReference type="Gene3D" id="3.10.50.30">
    <property type="entry name" value="Transcription elongation factor, GreA/GreB, C-terminal domain"/>
    <property type="match status" value="1"/>
</dbReference>
<dbReference type="GO" id="GO:0003746">
    <property type="term" value="F:translation elongation factor activity"/>
    <property type="evidence" value="ECO:0007669"/>
    <property type="project" value="UniProtKB-KW"/>
</dbReference>
<dbReference type="Pfam" id="PF01272">
    <property type="entry name" value="GreA_GreB"/>
    <property type="match status" value="1"/>
</dbReference>
<feature type="domain" description="Transcription elongation factor GreA/GreB N-terminal" evidence="6">
    <location>
        <begin position="21"/>
        <end position="91"/>
    </location>
</feature>
<dbReference type="PANTHER" id="PTHR30437:SF6">
    <property type="entry name" value="TRANSCRIPTION ELONGATION FACTOR GREB"/>
    <property type="match status" value="1"/>
</dbReference>
<dbReference type="AlphaFoldDB" id="H3KEY4"/>
<dbReference type="SUPFAM" id="SSF54534">
    <property type="entry name" value="FKBP-like"/>
    <property type="match status" value="1"/>
</dbReference>
<dbReference type="GO" id="GO:0070063">
    <property type="term" value="F:RNA polymerase binding"/>
    <property type="evidence" value="ECO:0007669"/>
    <property type="project" value="InterPro"/>
</dbReference>
<dbReference type="OrthoDB" id="5511940at2"/>
<accession>H3KEY4</accession>
<dbReference type="InterPro" id="IPR036953">
    <property type="entry name" value="GreA/GreB_C_sf"/>
</dbReference>
<evidence type="ECO:0000256" key="4">
    <source>
        <dbReference type="HAMAP-Rule" id="MF_00930"/>
    </source>
</evidence>
<name>H3KEY4_9BURK</name>
<keyword evidence="7" id="KW-0648">Protein biosynthesis</keyword>
<dbReference type="InterPro" id="IPR006358">
    <property type="entry name" value="Tscrpt_elong_fac_GreB"/>
</dbReference>
<comment type="function">
    <text evidence="4">Necessary for efficient RNA polymerase transcription elongation past template-encoded arresting sites. The arresting sites in DNA have the property of trapping a certain fraction of elongating RNA polymerases that pass through, resulting in locked ternary complexes. Cleavage of the nascent transcript by cleavage factors such as GreA or GreB allows the resumption of elongation from the new 3'terminus. GreB releases sequences of up to 9 nucleotides in length.</text>
</comment>
<dbReference type="NCBIfam" id="NF002506">
    <property type="entry name" value="PRK01885.1"/>
    <property type="match status" value="1"/>
</dbReference>
<keyword evidence="8" id="KW-1185">Reference proteome</keyword>
<dbReference type="HAMAP" id="MF_00930">
    <property type="entry name" value="GreB"/>
    <property type="match status" value="1"/>
</dbReference>
<keyword evidence="2 4" id="KW-0238">DNA-binding</keyword>
<dbReference type="InterPro" id="IPR036805">
    <property type="entry name" value="Tscrpt_elong_fac_GreA/B_N_sf"/>
</dbReference>
<dbReference type="PANTHER" id="PTHR30437">
    <property type="entry name" value="TRANSCRIPTION ELONGATION FACTOR GREA"/>
    <property type="match status" value="1"/>
</dbReference>
<comment type="similarity">
    <text evidence="4">Belongs to the GreA/GreB family. GreB subfamily.</text>
</comment>
<evidence type="ECO:0000259" key="5">
    <source>
        <dbReference type="Pfam" id="PF01272"/>
    </source>
</evidence>
<dbReference type="Gene3D" id="1.10.287.180">
    <property type="entry name" value="Transcription elongation factor, GreA/GreB, N-terminal domain"/>
    <property type="match status" value="1"/>
</dbReference>
<dbReference type="STRING" id="762967.HMPREF9440_01299"/>
<evidence type="ECO:0000256" key="2">
    <source>
        <dbReference type="ARBA" id="ARBA00023125"/>
    </source>
</evidence>
<dbReference type="EMBL" id="AFBQ01000179">
    <property type="protein sequence ID" value="EHY31329.1"/>
    <property type="molecule type" value="Genomic_DNA"/>
</dbReference>
<evidence type="ECO:0000313" key="7">
    <source>
        <dbReference type="EMBL" id="EHY31329.1"/>
    </source>
</evidence>
<organism evidence="7 8">
    <name type="scientific">Sutterella parvirubra YIT 11816</name>
    <dbReference type="NCBI Taxonomy" id="762967"/>
    <lineage>
        <taxon>Bacteria</taxon>
        <taxon>Pseudomonadati</taxon>
        <taxon>Pseudomonadota</taxon>
        <taxon>Betaproteobacteria</taxon>
        <taxon>Burkholderiales</taxon>
        <taxon>Sutterellaceae</taxon>
        <taxon>Sutterella</taxon>
    </lineage>
</organism>
<evidence type="ECO:0000256" key="3">
    <source>
        <dbReference type="ARBA" id="ARBA00023163"/>
    </source>
</evidence>
<keyword evidence="3 4" id="KW-0804">Transcription</keyword>
<reference evidence="7 8" key="1">
    <citation type="submission" date="2011-11" db="EMBL/GenBank/DDBJ databases">
        <authorList>
            <person name="Weinstock G."/>
            <person name="Sodergren E."/>
            <person name="Clifton S."/>
            <person name="Fulton L."/>
            <person name="Fulton B."/>
            <person name="Courtney L."/>
            <person name="Fronick C."/>
            <person name="Harrison M."/>
            <person name="Strong C."/>
            <person name="Farmer C."/>
            <person name="Delahaunty K."/>
            <person name="Markovic C."/>
            <person name="Hall O."/>
            <person name="Minx P."/>
            <person name="Tomlinson C."/>
            <person name="Mitreva M."/>
            <person name="Hou S."/>
            <person name="Chen J."/>
            <person name="Wollam A."/>
            <person name="Pepin K.H."/>
            <person name="Johnson M."/>
            <person name="Bhonagiri V."/>
            <person name="Zhang X."/>
            <person name="Suruliraj S."/>
            <person name="Warren W."/>
            <person name="Chinwalla A."/>
            <person name="Mardis E.R."/>
            <person name="Wilson R.K."/>
        </authorList>
    </citation>
    <scope>NUCLEOTIDE SEQUENCE [LARGE SCALE GENOMIC DNA]</scope>
    <source>
        <strain evidence="7 8">YIT 11816</strain>
    </source>
</reference>
<dbReference type="HAMAP" id="MF_00105">
    <property type="entry name" value="GreA_GreB"/>
    <property type="match status" value="1"/>
</dbReference>
<dbReference type="RefSeq" id="WP_008542193.1">
    <property type="nucleotide sequence ID" value="NZ_JH604957.1"/>
</dbReference>
<gene>
    <name evidence="4" type="primary">greB</name>
    <name evidence="7" type="ORF">HMPREF9440_01299</name>
</gene>
<evidence type="ECO:0000313" key="8">
    <source>
        <dbReference type="Proteomes" id="UP000004956"/>
    </source>
</evidence>
<keyword evidence="1 4" id="KW-0805">Transcription regulation</keyword>
<dbReference type="Pfam" id="PF03449">
    <property type="entry name" value="GreA_GreB_N"/>
    <property type="match status" value="1"/>
</dbReference>
<dbReference type="InterPro" id="IPR023459">
    <property type="entry name" value="Tscrpt_elong_fac_GreA/B_fam"/>
</dbReference>
<evidence type="ECO:0000256" key="1">
    <source>
        <dbReference type="ARBA" id="ARBA00023015"/>
    </source>
</evidence>
<dbReference type="HOGENOM" id="CLU_101379_3_0_4"/>
<protein>
    <recommendedName>
        <fullName evidence="4">Transcription elongation factor GreB</fullName>
    </recommendedName>
    <alternativeName>
        <fullName evidence="4">Transcript cleavage factor GreB</fullName>
    </alternativeName>
</protein>
<dbReference type="InterPro" id="IPR028624">
    <property type="entry name" value="Tscrpt_elong_fac_GreA/B"/>
</dbReference>
<feature type="domain" description="Transcription elongation factor GreA/GreB C-terminal" evidence="5">
    <location>
        <begin position="100"/>
        <end position="163"/>
    </location>
</feature>
<dbReference type="Proteomes" id="UP000004956">
    <property type="component" value="Unassembled WGS sequence"/>
</dbReference>
<comment type="caution">
    <text evidence="7">The sequence shown here is derived from an EMBL/GenBank/DDBJ whole genome shotgun (WGS) entry which is preliminary data.</text>
</comment>